<organism evidence="3 4">
    <name type="scientific">Mycena albidolilacea</name>
    <dbReference type="NCBI Taxonomy" id="1033008"/>
    <lineage>
        <taxon>Eukaryota</taxon>
        <taxon>Fungi</taxon>
        <taxon>Dikarya</taxon>
        <taxon>Basidiomycota</taxon>
        <taxon>Agaricomycotina</taxon>
        <taxon>Agaricomycetes</taxon>
        <taxon>Agaricomycetidae</taxon>
        <taxon>Agaricales</taxon>
        <taxon>Marasmiineae</taxon>
        <taxon>Mycenaceae</taxon>
        <taxon>Mycena</taxon>
    </lineage>
</organism>
<feature type="non-terminal residue" evidence="3">
    <location>
        <position position="1"/>
    </location>
</feature>
<dbReference type="EMBL" id="JARIHO010000008">
    <property type="protein sequence ID" value="KAJ7356459.1"/>
    <property type="molecule type" value="Genomic_DNA"/>
</dbReference>
<reference evidence="3" key="1">
    <citation type="submission" date="2023-03" db="EMBL/GenBank/DDBJ databases">
        <title>Massive genome expansion in bonnet fungi (Mycena s.s.) driven by repeated elements and novel gene families across ecological guilds.</title>
        <authorList>
            <consortium name="Lawrence Berkeley National Laboratory"/>
            <person name="Harder C.B."/>
            <person name="Miyauchi S."/>
            <person name="Viragh M."/>
            <person name="Kuo A."/>
            <person name="Thoen E."/>
            <person name="Andreopoulos B."/>
            <person name="Lu D."/>
            <person name="Skrede I."/>
            <person name="Drula E."/>
            <person name="Henrissat B."/>
            <person name="Morin E."/>
            <person name="Kohler A."/>
            <person name="Barry K."/>
            <person name="LaButti K."/>
            <person name="Morin E."/>
            <person name="Salamov A."/>
            <person name="Lipzen A."/>
            <person name="Mereny Z."/>
            <person name="Hegedus B."/>
            <person name="Baldrian P."/>
            <person name="Stursova M."/>
            <person name="Weitz H."/>
            <person name="Taylor A."/>
            <person name="Grigoriev I.V."/>
            <person name="Nagy L.G."/>
            <person name="Martin F."/>
            <person name="Kauserud H."/>
        </authorList>
    </citation>
    <scope>NUCLEOTIDE SEQUENCE</scope>
    <source>
        <strain evidence="3">CBHHK002</strain>
    </source>
</reference>
<evidence type="ECO:0000313" key="4">
    <source>
        <dbReference type="Proteomes" id="UP001218218"/>
    </source>
</evidence>
<protein>
    <submittedName>
        <fullName evidence="3">Uncharacterized protein</fullName>
    </submittedName>
</protein>
<feature type="transmembrane region" description="Helical" evidence="2">
    <location>
        <begin position="95"/>
        <end position="117"/>
    </location>
</feature>
<keyword evidence="2" id="KW-0812">Transmembrane</keyword>
<feature type="transmembrane region" description="Helical" evidence="2">
    <location>
        <begin position="63"/>
        <end position="89"/>
    </location>
</feature>
<comment type="caution">
    <text evidence="3">The sequence shown here is derived from an EMBL/GenBank/DDBJ whole genome shotgun (WGS) entry which is preliminary data.</text>
</comment>
<gene>
    <name evidence="3" type="ORF">DFH08DRAFT_687852</name>
</gene>
<dbReference type="AlphaFoldDB" id="A0AAD7AE17"/>
<dbReference type="Proteomes" id="UP001218218">
    <property type="component" value="Unassembled WGS sequence"/>
</dbReference>
<keyword evidence="2" id="KW-1133">Transmembrane helix</keyword>
<name>A0AAD7AE17_9AGAR</name>
<feature type="region of interest" description="Disordered" evidence="1">
    <location>
        <begin position="147"/>
        <end position="167"/>
    </location>
</feature>
<proteinExistence type="predicted"/>
<accession>A0AAD7AE17</accession>
<evidence type="ECO:0000256" key="2">
    <source>
        <dbReference type="SAM" id="Phobius"/>
    </source>
</evidence>
<keyword evidence="4" id="KW-1185">Reference proteome</keyword>
<evidence type="ECO:0000313" key="3">
    <source>
        <dbReference type="EMBL" id="KAJ7356459.1"/>
    </source>
</evidence>
<keyword evidence="2" id="KW-0472">Membrane</keyword>
<evidence type="ECO:0000256" key="1">
    <source>
        <dbReference type="SAM" id="MobiDB-lite"/>
    </source>
</evidence>
<feature type="transmembrane region" description="Helical" evidence="2">
    <location>
        <begin position="22"/>
        <end position="42"/>
    </location>
</feature>
<sequence length="167" mass="18221">DIALLIIDSQSMFKIDLFSQRAIVASSVATLLGLLCDLWFLARYYSLQPRMFMTQAQDVYGSYAFFSLSARLPSLAVLISILALGAFVGRVAYQTLPAFVIALGVVFAVVMGLQYIVRGSEVFYCSVAKALSTVAGWMQDLRDKARSAVGNESDLSRNGIPAESSER</sequence>